<sequence>MPSHLYDKAYFTDVAYPGGYRDFPQHDVRFGIIMHLAHPKSLIDIGCAYGFMVKRALDKGMPAMGVDVSEWAEEQASRILPKGHFIRCNIEHGLPIKDLEYDCLYSEGVLEHISEDKIDFVLSEMGRVANTRVLAISFEGDAKGHLCMHDAEWWKERIPAKTWLYVGRCSTDVSPDKWYFKRAK</sequence>
<name>A0A6M3IXB1_9ZZZZ</name>
<evidence type="ECO:0000259" key="1">
    <source>
        <dbReference type="Pfam" id="PF13649"/>
    </source>
</evidence>
<dbReference type="GO" id="GO:0032259">
    <property type="term" value="P:methylation"/>
    <property type="evidence" value="ECO:0007669"/>
    <property type="project" value="UniProtKB-KW"/>
</dbReference>
<proteinExistence type="predicted"/>
<gene>
    <name evidence="3" type="ORF">MM415A02320_0008</name>
    <name evidence="2" type="ORF">MM415B00849_0011</name>
</gene>
<evidence type="ECO:0000313" key="3">
    <source>
        <dbReference type="EMBL" id="QJA73565.1"/>
    </source>
</evidence>
<protein>
    <submittedName>
        <fullName evidence="2">Putative methyltransferase</fullName>
    </submittedName>
</protein>
<keyword evidence="2" id="KW-0808">Transferase</keyword>
<dbReference type="InterPro" id="IPR029063">
    <property type="entry name" value="SAM-dependent_MTases_sf"/>
</dbReference>
<dbReference type="InterPro" id="IPR041698">
    <property type="entry name" value="Methyltransf_25"/>
</dbReference>
<dbReference type="GO" id="GO:0008168">
    <property type="term" value="F:methyltransferase activity"/>
    <property type="evidence" value="ECO:0007669"/>
    <property type="project" value="UniProtKB-KW"/>
</dbReference>
<dbReference type="SUPFAM" id="SSF53335">
    <property type="entry name" value="S-adenosyl-L-methionine-dependent methyltransferases"/>
    <property type="match status" value="1"/>
</dbReference>
<organism evidence="2">
    <name type="scientific">viral metagenome</name>
    <dbReference type="NCBI Taxonomy" id="1070528"/>
    <lineage>
        <taxon>unclassified sequences</taxon>
        <taxon>metagenomes</taxon>
        <taxon>organismal metagenomes</taxon>
    </lineage>
</organism>
<feature type="domain" description="Methyltransferase" evidence="1">
    <location>
        <begin position="43"/>
        <end position="129"/>
    </location>
</feature>
<accession>A0A6M3IXB1</accession>
<dbReference type="EMBL" id="MT141458">
    <property type="protein sequence ID" value="QJA61954.1"/>
    <property type="molecule type" value="Genomic_DNA"/>
</dbReference>
<dbReference type="EMBL" id="MT142036">
    <property type="protein sequence ID" value="QJA73565.1"/>
    <property type="molecule type" value="Genomic_DNA"/>
</dbReference>
<dbReference type="AlphaFoldDB" id="A0A6M3IXB1"/>
<dbReference type="Pfam" id="PF13649">
    <property type="entry name" value="Methyltransf_25"/>
    <property type="match status" value="1"/>
</dbReference>
<dbReference type="Gene3D" id="3.40.50.150">
    <property type="entry name" value="Vaccinia Virus protein VP39"/>
    <property type="match status" value="1"/>
</dbReference>
<keyword evidence="2" id="KW-0489">Methyltransferase</keyword>
<evidence type="ECO:0000313" key="2">
    <source>
        <dbReference type="EMBL" id="QJA61954.1"/>
    </source>
</evidence>
<reference evidence="2" key="1">
    <citation type="submission" date="2020-03" db="EMBL/GenBank/DDBJ databases">
        <title>The deep terrestrial virosphere.</title>
        <authorList>
            <person name="Holmfeldt K."/>
            <person name="Nilsson E."/>
            <person name="Simone D."/>
            <person name="Lopez-Fernandez M."/>
            <person name="Wu X."/>
            <person name="de Brujin I."/>
            <person name="Lundin D."/>
            <person name="Andersson A."/>
            <person name="Bertilsson S."/>
            <person name="Dopson M."/>
        </authorList>
    </citation>
    <scope>NUCLEOTIDE SEQUENCE</scope>
    <source>
        <strain evidence="3">MM415A02320</strain>
        <strain evidence="2">MM415B00849</strain>
    </source>
</reference>